<evidence type="ECO:0000256" key="1">
    <source>
        <dbReference type="ARBA" id="ARBA00004123"/>
    </source>
</evidence>
<keyword evidence="3" id="KW-0238">DNA-binding</keyword>
<evidence type="ECO:0000256" key="3">
    <source>
        <dbReference type="ARBA" id="ARBA00023125"/>
    </source>
</evidence>
<dbReference type="EMBL" id="MU865332">
    <property type="protein sequence ID" value="KAK4227383.1"/>
    <property type="molecule type" value="Genomic_DNA"/>
</dbReference>
<name>A0AAN7BPY4_9PEZI</name>
<keyword evidence="8" id="KW-1185">Reference proteome</keyword>
<dbReference type="PANTHER" id="PTHR31845:SF10">
    <property type="entry name" value="ZN(II)2CYS6 TRANSCRIPTION FACTOR (EUROFUNG)"/>
    <property type="match status" value="1"/>
</dbReference>
<comment type="subcellular location">
    <subcellularLocation>
        <location evidence="1">Nucleus</location>
    </subcellularLocation>
</comment>
<feature type="region of interest" description="Disordered" evidence="6">
    <location>
        <begin position="477"/>
        <end position="505"/>
    </location>
</feature>
<dbReference type="CDD" id="cd12148">
    <property type="entry name" value="fungal_TF_MHR"/>
    <property type="match status" value="1"/>
</dbReference>
<dbReference type="AlphaFoldDB" id="A0AAN7BPY4"/>
<feature type="compositionally biased region" description="Polar residues" evidence="6">
    <location>
        <begin position="28"/>
        <end position="49"/>
    </location>
</feature>
<evidence type="ECO:0000256" key="4">
    <source>
        <dbReference type="ARBA" id="ARBA00023163"/>
    </source>
</evidence>
<evidence type="ECO:0000313" key="7">
    <source>
        <dbReference type="EMBL" id="KAK4227383.1"/>
    </source>
</evidence>
<feature type="compositionally biased region" description="Low complexity" evidence="6">
    <location>
        <begin position="78"/>
        <end position="88"/>
    </location>
</feature>
<organism evidence="7 8">
    <name type="scientific">Podospora fimiseda</name>
    <dbReference type="NCBI Taxonomy" id="252190"/>
    <lineage>
        <taxon>Eukaryota</taxon>
        <taxon>Fungi</taxon>
        <taxon>Dikarya</taxon>
        <taxon>Ascomycota</taxon>
        <taxon>Pezizomycotina</taxon>
        <taxon>Sordariomycetes</taxon>
        <taxon>Sordariomycetidae</taxon>
        <taxon>Sordariales</taxon>
        <taxon>Podosporaceae</taxon>
        <taxon>Podospora</taxon>
    </lineage>
</organism>
<evidence type="ECO:0008006" key="9">
    <source>
        <dbReference type="Google" id="ProtNLM"/>
    </source>
</evidence>
<reference evidence="7" key="1">
    <citation type="journal article" date="2023" name="Mol. Phylogenet. Evol.">
        <title>Genome-scale phylogeny and comparative genomics of the fungal order Sordariales.</title>
        <authorList>
            <person name="Hensen N."/>
            <person name="Bonometti L."/>
            <person name="Westerberg I."/>
            <person name="Brannstrom I.O."/>
            <person name="Guillou S."/>
            <person name="Cros-Aarteil S."/>
            <person name="Calhoun S."/>
            <person name="Haridas S."/>
            <person name="Kuo A."/>
            <person name="Mondo S."/>
            <person name="Pangilinan J."/>
            <person name="Riley R."/>
            <person name="LaButti K."/>
            <person name="Andreopoulos B."/>
            <person name="Lipzen A."/>
            <person name="Chen C."/>
            <person name="Yan M."/>
            <person name="Daum C."/>
            <person name="Ng V."/>
            <person name="Clum A."/>
            <person name="Steindorff A."/>
            <person name="Ohm R.A."/>
            <person name="Martin F."/>
            <person name="Silar P."/>
            <person name="Natvig D.O."/>
            <person name="Lalanne C."/>
            <person name="Gautier V."/>
            <person name="Ament-Velasquez S.L."/>
            <person name="Kruys A."/>
            <person name="Hutchinson M.I."/>
            <person name="Powell A.J."/>
            <person name="Barry K."/>
            <person name="Miller A.N."/>
            <person name="Grigoriev I.V."/>
            <person name="Debuchy R."/>
            <person name="Gladieux P."/>
            <person name="Hiltunen Thoren M."/>
            <person name="Johannesson H."/>
        </authorList>
    </citation>
    <scope>NUCLEOTIDE SEQUENCE</scope>
    <source>
        <strain evidence="7">CBS 990.96</strain>
    </source>
</reference>
<evidence type="ECO:0000313" key="8">
    <source>
        <dbReference type="Proteomes" id="UP001301958"/>
    </source>
</evidence>
<dbReference type="GO" id="GO:0000976">
    <property type="term" value="F:transcription cis-regulatory region binding"/>
    <property type="evidence" value="ECO:0007669"/>
    <property type="project" value="TreeGrafter"/>
</dbReference>
<keyword evidence="5" id="KW-0539">Nucleus</keyword>
<keyword evidence="2" id="KW-0805">Transcription regulation</keyword>
<evidence type="ECO:0000256" key="2">
    <source>
        <dbReference type="ARBA" id="ARBA00023015"/>
    </source>
</evidence>
<dbReference type="GO" id="GO:0000981">
    <property type="term" value="F:DNA-binding transcription factor activity, RNA polymerase II-specific"/>
    <property type="evidence" value="ECO:0007669"/>
    <property type="project" value="TreeGrafter"/>
</dbReference>
<comment type="caution">
    <text evidence="7">The sequence shown here is derived from an EMBL/GenBank/DDBJ whole genome shotgun (WGS) entry which is preliminary data.</text>
</comment>
<proteinExistence type="predicted"/>
<dbReference type="GO" id="GO:0005634">
    <property type="term" value="C:nucleus"/>
    <property type="evidence" value="ECO:0007669"/>
    <property type="project" value="UniProtKB-SubCell"/>
</dbReference>
<keyword evidence="4" id="KW-0804">Transcription</keyword>
<gene>
    <name evidence="7" type="ORF">QBC38DRAFT_509755</name>
</gene>
<dbReference type="InterPro" id="IPR051089">
    <property type="entry name" value="prtT"/>
</dbReference>
<evidence type="ECO:0000256" key="6">
    <source>
        <dbReference type="SAM" id="MobiDB-lite"/>
    </source>
</evidence>
<feature type="region of interest" description="Disordered" evidence="6">
    <location>
        <begin position="23"/>
        <end position="91"/>
    </location>
</feature>
<evidence type="ECO:0000256" key="5">
    <source>
        <dbReference type="ARBA" id="ARBA00023242"/>
    </source>
</evidence>
<protein>
    <recommendedName>
        <fullName evidence="9">Transcription factor domain-containing protein</fullName>
    </recommendedName>
</protein>
<dbReference type="PANTHER" id="PTHR31845">
    <property type="entry name" value="FINGER DOMAIN PROTEIN, PUTATIVE-RELATED"/>
    <property type="match status" value="1"/>
</dbReference>
<dbReference type="Proteomes" id="UP001301958">
    <property type="component" value="Unassembled WGS sequence"/>
</dbReference>
<reference evidence="7" key="2">
    <citation type="submission" date="2023-05" db="EMBL/GenBank/DDBJ databases">
        <authorList>
            <consortium name="Lawrence Berkeley National Laboratory"/>
            <person name="Steindorff A."/>
            <person name="Hensen N."/>
            <person name="Bonometti L."/>
            <person name="Westerberg I."/>
            <person name="Brannstrom I.O."/>
            <person name="Guillou S."/>
            <person name="Cros-Aarteil S."/>
            <person name="Calhoun S."/>
            <person name="Haridas S."/>
            <person name="Kuo A."/>
            <person name="Mondo S."/>
            <person name="Pangilinan J."/>
            <person name="Riley R."/>
            <person name="Labutti K."/>
            <person name="Andreopoulos B."/>
            <person name="Lipzen A."/>
            <person name="Chen C."/>
            <person name="Yanf M."/>
            <person name="Daum C."/>
            <person name="Ng V."/>
            <person name="Clum A."/>
            <person name="Ohm R."/>
            <person name="Martin F."/>
            <person name="Silar P."/>
            <person name="Natvig D."/>
            <person name="Lalanne C."/>
            <person name="Gautier V."/>
            <person name="Ament-Velasquez S.L."/>
            <person name="Kruys A."/>
            <person name="Hutchinson M.I."/>
            <person name="Powell A.J."/>
            <person name="Barry K."/>
            <person name="Miller A.N."/>
            <person name="Grigoriev I.V."/>
            <person name="Debuchy R."/>
            <person name="Gladieux P."/>
            <person name="Thoren M.H."/>
            <person name="Johannesson H."/>
        </authorList>
    </citation>
    <scope>NUCLEOTIDE SEQUENCE</scope>
    <source>
        <strain evidence="7">CBS 990.96</strain>
    </source>
</reference>
<accession>A0AAN7BPY4</accession>
<sequence length="621" mass="68918">MMRGKAIPTTKWGTACAQCATAKAKCSGRSSTPGSKCDRTSSSSTTTGENPAFDSIVSTPENPPSPSLPGDIDDTTCSSSSARSRMGSYETGRASVPDSYFFSTRPHCLNNPSNQINSLFAEGRDDLDEVLLTRYRTQLMPLHPFVIIPDHVPATVLKAHRPFLMLTIRMVAGFESLNSMRGQMQLIMDHLSERMFRQAERSLDLLMGIVVVLGWYHYHCMKHSQLNNLLCLAESLVSDLGLNRRPAGQMEERAIDEKRLLLGVWYLRSSAAMYLQQLTSMPFTSYMRQCLVDVQQEKEHFLDHVLVYYLKVQYLTERVAVLMSPQVEQEQPQAELSAAMASSQEYFDKIMRDMPESLKNNPSNIETSLRNTNAPVRAWFESWVKQIPLSTYRSLPSSLVFQLLYAVGSLVRSGHEGRNAQEAAFRARSVSPSSTEAIHILDRLVALSLTAPDMANFWAALGEGYDELCSPSMDNFSDPGDEAPSAPMGWMEPNNSPPGGLRQTARPVSYHGSLFIPPSRVGSVGPSSQEDYQVQSHTSVPMLPVSGSMTHLHPTQWVTEPQTWDHHTDPTATSWQASSVTAPQMMITGTEDLDPQLWMPTTTQGGSTASYAEGDYYHHIG</sequence>